<name>A0A3N0V8B4_9GAMM</name>
<dbReference type="AlphaFoldDB" id="A0A3N0V8B4"/>
<protein>
    <submittedName>
        <fullName evidence="2">Purine-binding chemotaxis protein CheW</fullName>
    </submittedName>
</protein>
<dbReference type="InterPro" id="IPR002545">
    <property type="entry name" value="CheW-lke_dom"/>
</dbReference>
<evidence type="ECO:0000313" key="3">
    <source>
        <dbReference type="Proteomes" id="UP000282106"/>
    </source>
</evidence>
<dbReference type="SMART" id="SM00260">
    <property type="entry name" value="CheW"/>
    <property type="match status" value="1"/>
</dbReference>
<dbReference type="PANTHER" id="PTHR22617">
    <property type="entry name" value="CHEMOTAXIS SENSOR HISTIDINE KINASE-RELATED"/>
    <property type="match status" value="1"/>
</dbReference>
<dbReference type="Proteomes" id="UP000282106">
    <property type="component" value="Unassembled WGS sequence"/>
</dbReference>
<dbReference type="PANTHER" id="PTHR22617:SF43">
    <property type="entry name" value="PROTEIN PILI"/>
    <property type="match status" value="1"/>
</dbReference>
<evidence type="ECO:0000313" key="2">
    <source>
        <dbReference type="EMBL" id="ROH89040.1"/>
    </source>
</evidence>
<accession>A0A3N0V8B4</accession>
<dbReference type="GO" id="GO:0005829">
    <property type="term" value="C:cytosol"/>
    <property type="evidence" value="ECO:0007669"/>
    <property type="project" value="TreeGrafter"/>
</dbReference>
<feature type="domain" description="CheW-like" evidence="1">
    <location>
        <begin position="37"/>
        <end position="177"/>
    </location>
</feature>
<dbReference type="GO" id="GO:0007165">
    <property type="term" value="P:signal transduction"/>
    <property type="evidence" value="ECO:0007669"/>
    <property type="project" value="InterPro"/>
</dbReference>
<proteinExistence type="predicted"/>
<dbReference type="GO" id="GO:0006935">
    <property type="term" value="P:chemotaxis"/>
    <property type="evidence" value="ECO:0007669"/>
    <property type="project" value="InterPro"/>
</dbReference>
<dbReference type="EMBL" id="RJVO01000005">
    <property type="protein sequence ID" value="ROH89040.1"/>
    <property type="molecule type" value="Genomic_DNA"/>
</dbReference>
<dbReference type="Pfam" id="PF01584">
    <property type="entry name" value="CheW"/>
    <property type="match status" value="1"/>
</dbReference>
<dbReference type="SUPFAM" id="SSF50341">
    <property type="entry name" value="CheW-like"/>
    <property type="match status" value="1"/>
</dbReference>
<keyword evidence="3" id="KW-1185">Reference proteome</keyword>
<reference evidence="2 3" key="1">
    <citation type="submission" date="2018-10" db="EMBL/GenBank/DDBJ databases">
        <authorList>
            <person name="Chen W.-M."/>
        </authorList>
    </citation>
    <scope>NUCLEOTIDE SEQUENCE [LARGE SCALE GENOMIC DNA]</scope>
    <source>
        <strain evidence="2 3">THS-13</strain>
    </source>
</reference>
<sequence>MTVELQALRGTPYELLAALEARVRSARPDVAQRRSEFWLGLGFRVRDRWCVAPRDDVREIITLPSLTRTPGAKPWLLGVANVRGGILAVADVAQFLGLPRRAESPGSRVLVFNSLRVPVGFLVDEVAGHRQFALADQRHELIAGAPAFAPYLLGAFERDAQPWLALSFNKLVASAEFAHAGW</sequence>
<dbReference type="PROSITE" id="PS50851">
    <property type="entry name" value="CHEW"/>
    <property type="match status" value="1"/>
</dbReference>
<gene>
    <name evidence="2" type="ORF">ED208_11540</name>
</gene>
<dbReference type="Gene3D" id="2.30.30.40">
    <property type="entry name" value="SH3 Domains"/>
    <property type="match status" value="1"/>
</dbReference>
<dbReference type="RefSeq" id="WP_123212062.1">
    <property type="nucleotide sequence ID" value="NZ_RJVO01000005.1"/>
</dbReference>
<dbReference type="InterPro" id="IPR036061">
    <property type="entry name" value="CheW-like_dom_sf"/>
</dbReference>
<comment type="caution">
    <text evidence="2">The sequence shown here is derived from an EMBL/GenBank/DDBJ whole genome shotgun (WGS) entry which is preliminary data.</text>
</comment>
<dbReference type="InterPro" id="IPR039315">
    <property type="entry name" value="CheW"/>
</dbReference>
<dbReference type="Gene3D" id="2.40.50.180">
    <property type="entry name" value="CheA-289, Domain 4"/>
    <property type="match status" value="1"/>
</dbReference>
<evidence type="ECO:0000259" key="1">
    <source>
        <dbReference type="PROSITE" id="PS50851"/>
    </source>
</evidence>
<dbReference type="InParanoid" id="A0A3N0V8B4"/>
<organism evidence="2 3">
    <name type="scientific">Stagnimonas aquatica</name>
    <dbReference type="NCBI Taxonomy" id="2689987"/>
    <lineage>
        <taxon>Bacteria</taxon>
        <taxon>Pseudomonadati</taxon>
        <taxon>Pseudomonadota</taxon>
        <taxon>Gammaproteobacteria</taxon>
        <taxon>Nevskiales</taxon>
        <taxon>Nevskiaceae</taxon>
        <taxon>Stagnimonas</taxon>
    </lineage>
</organism>